<evidence type="ECO:0000259" key="6">
    <source>
        <dbReference type="SMART" id="SM00768"/>
    </source>
</evidence>
<evidence type="ECO:0000256" key="2">
    <source>
        <dbReference type="ARBA" id="ARBA00022622"/>
    </source>
</evidence>
<dbReference type="GO" id="GO:0005886">
    <property type="term" value="C:plasma membrane"/>
    <property type="evidence" value="ECO:0007669"/>
    <property type="project" value="UniProtKB-SubCell"/>
</dbReference>
<proteinExistence type="predicted"/>
<sequence>MTLLVCIFLFLAMIGHSSSSTYCVCKDGVGEEALQGALDYACGHGADCSAIQPNGACFNPNTVKDHCTYAVNSYFQNSHQVAGSCYFSGAATISDKVLLLDLKPFQLVDSDTFHEISSRLSFMEICTGTTPSTGTPGTTPSTVTPGTTPTTGTPGTFPTIGTPGTSTAFGPSGSNGTNVPNHGVAASRNINSIFLALFITLCIFLTLDFKF</sequence>
<gene>
    <name evidence="7" type="ORF">HRI_002012900</name>
</gene>
<keyword evidence="8" id="KW-1185">Reference proteome</keyword>
<keyword evidence="2" id="KW-0336">GPI-anchor</keyword>
<dbReference type="Gene3D" id="1.20.58.1040">
    <property type="match status" value="1"/>
</dbReference>
<dbReference type="AlphaFoldDB" id="A0A9W7M0U0"/>
<comment type="caution">
    <text evidence="7">The sequence shown here is derived from an EMBL/GenBank/DDBJ whole genome shotgun (WGS) entry which is preliminary data.</text>
</comment>
<dbReference type="EMBL" id="BSYR01000019">
    <property type="protein sequence ID" value="GMI83436.1"/>
    <property type="molecule type" value="Genomic_DNA"/>
</dbReference>
<keyword evidence="2" id="KW-0472">Membrane</keyword>
<keyword evidence="2" id="KW-0325">Glycoprotein</keyword>
<dbReference type="InterPro" id="IPR044788">
    <property type="entry name" value="X8_dom_prot"/>
</dbReference>
<reference evidence="7" key="1">
    <citation type="submission" date="2023-05" db="EMBL/GenBank/DDBJ databases">
        <title>Genome and transcriptome analyses reveal genes involved in the formation of fine ridges on petal epidermal cells in Hibiscus trionum.</title>
        <authorList>
            <person name="Koshimizu S."/>
            <person name="Masuda S."/>
            <person name="Ishii T."/>
            <person name="Shirasu K."/>
            <person name="Hoshino A."/>
            <person name="Arita M."/>
        </authorList>
    </citation>
    <scope>NUCLEOTIDE SEQUENCE</scope>
    <source>
        <strain evidence="7">Hamamatsu line</strain>
    </source>
</reference>
<feature type="domain" description="X8" evidence="6">
    <location>
        <begin position="21"/>
        <end position="98"/>
    </location>
</feature>
<evidence type="ECO:0000313" key="8">
    <source>
        <dbReference type="Proteomes" id="UP001165190"/>
    </source>
</evidence>
<feature type="chain" id="PRO_5040921363" description="X8 domain-containing protein" evidence="5">
    <location>
        <begin position="20"/>
        <end position="211"/>
    </location>
</feature>
<feature type="region of interest" description="Disordered" evidence="4">
    <location>
        <begin position="129"/>
        <end position="175"/>
    </location>
</feature>
<evidence type="ECO:0000256" key="1">
    <source>
        <dbReference type="ARBA" id="ARBA00004609"/>
    </source>
</evidence>
<protein>
    <recommendedName>
        <fullName evidence="6">X8 domain-containing protein</fullName>
    </recommendedName>
</protein>
<dbReference type="GO" id="GO:0009506">
    <property type="term" value="C:plasmodesma"/>
    <property type="evidence" value="ECO:0007669"/>
    <property type="project" value="UniProtKB-ARBA"/>
</dbReference>
<organism evidence="7 8">
    <name type="scientific">Hibiscus trionum</name>
    <name type="common">Flower of an hour</name>
    <dbReference type="NCBI Taxonomy" id="183268"/>
    <lineage>
        <taxon>Eukaryota</taxon>
        <taxon>Viridiplantae</taxon>
        <taxon>Streptophyta</taxon>
        <taxon>Embryophyta</taxon>
        <taxon>Tracheophyta</taxon>
        <taxon>Spermatophyta</taxon>
        <taxon>Magnoliopsida</taxon>
        <taxon>eudicotyledons</taxon>
        <taxon>Gunneridae</taxon>
        <taxon>Pentapetalae</taxon>
        <taxon>rosids</taxon>
        <taxon>malvids</taxon>
        <taxon>Malvales</taxon>
        <taxon>Malvaceae</taxon>
        <taxon>Malvoideae</taxon>
        <taxon>Hibiscus</taxon>
    </lineage>
</organism>
<keyword evidence="3 5" id="KW-0732">Signal</keyword>
<dbReference type="GO" id="GO:0098552">
    <property type="term" value="C:side of membrane"/>
    <property type="evidence" value="ECO:0007669"/>
    <property type="project" value="UniProtKB-KW"/>
</dbReference>
<dbReference type="PANTHER" id="PTHR31044">
    <property type="entry name" value="BETA-1,3 GLUCANASE"/>
    <property type="match status" value="1"/>
</dbReference>
<dbReference type="Pfam" id="PF07983">
    <property type="entry name" value="X8"/>
    <property type="match status" value="1"/>
</dbReference>
<dbReference type="PANTHER" id="PTHR31044:SF144">
    <property type="entry name" value="X8 DOMAIN-CONTAINING PROTEIN"/>
    <property type="match status" value="1"/>
</dbReference>
<accession>A0A9W7M0U0</accession>
<dbReference type="OrthoDB" id="1930814at2759"/>
<dbReference type="SMART" id="SM00768">
    <property type="entry name" value="X8"/>
    <property type="match status" value="1"/>
</dbReference>
<evidence type="ECO:0000256" key="5">
    <source>
        <dbReference type="SAM" id="SignalP"/>
    </source>
</evidence>
<evidence type="ECO:0000256" key="3">
    <source>
        <dbReference type="ARBA" id="ARBA00022729"/>
    </source>
</evidence>
<evidence type="ECO:0000256" key="4">
    <source>
        <dbReference type="SAM" id="MobiDB-lite"/>
    </source>
</evidence>
<keyword evidence="2" id="KW-0449">Lipoprotein</keyword>
<dbReference type="InterPro" id="IPR012946">
    <property type="entry name" value="X8"/>
</dbReference>
<evidence type="ECO:0000313" key="7">
    <source>
        <dbReference type="EMBL" id="GMI83436.1"/>
    </source>
</evidence>
<comment type="subcellular location">
    <subcellularLocation>
        <location evidence="1">Cell membrane</location>
        <topology evidence="1">Lipid-anchor</topology>
        <topology evidence="1">GPI-anchor</topology>
    </subcellularLocation>
</comment>
<name>A0A9W7M0U0_HIBTR</name>
<feature type="compositionally biased region" description="Low complexity" evidence="4">
    <location>
        <begin position="129"/>
        <end position="167"/>
    </location>
</feature>
<dbReference type="Proteomes" id="UP001165190">
    <property type="component" value="Unassembled WGS sequence"/>
</dbReference>
<feature type="signal peptide" evidence="5">
    <location>
        <begin position="1"/>
        <end position="19"/>
    </location>
</feature>